<dbReference type="EMBL" id="MHLI01000006">
    <property type="protein sequence ID" value="OGZ05895.1"/>
    <property type="molecule type" value="Genomic_DNA"/>
</dbReference>
<organism evidence="1 2">
    <name type="scientific">Candidatus Lloydbacteria bacterium RIFCSPHIGHO2_01_FULL_49_22</name>
    <dbReference type="NCBI Taxonomy" id="1798658"/>
    <lineage>
        <taxon>Bacteria</taxon>
        <taxon>Candidatus Lloydiibacteriota</taxon>
    </lineage>
</organism>
<dbReference type="Proteomes" id="UP000177122">
    <property type="component" value="Unassembled WGS sequence"/>
</dbReference>
<dbReference type="AlphaFoldDB" id="A0A1G2CWZ2"/>
<comment type="caution">
    <text evidence="1">The sequence shown here is derived from an EMBL/GenBank/DDBJ whole genome shotgun (WGS) entry which is preliminary data.</text>
</comment>
<protein>
    <submittedName>
        <fullName evidence="1">Uncharacterized protein</fullName>
    </submittedName>
</protein>
<sequence>MYAPVGDWYQNFPRSRSAPLKLNITSKNPVLHKRKLAKIASILATIRAHFPDIEEVFTASLKAHYPEMFTLAVENGIIPGVHAMPTEIPGCTRIACDHRPLIAHGVKEIPGINDH</sequence>
<reference evidence="1 2" key="1">
    <citation type="journal article" date="2016" name="Nat. Commun.">
        <title>Thousands of microbial genomes shed light on interconnected biogeochemical processes in an aquifer system.</title>
        <authorList>
            <person name="Anantharaman K."/>
            <person name="Brown C.T."/>
            <person name="Hug L.A."/>
            <person name="Sharon I."/>
            <person name="Castelle C.J."/>
            <person name="Probst A.J."/>
            <person name="Thomas B.C."/>
            <person name="Singh A."/>
            <person name="Wilkins M.J."/>
            <person name="Karaoz U."/>
            <person name="Brodie E.L."/>
            <person name="Williams K.H."/>
            <person name="Hubbard S.S."/>
            <person name="Banfield J.F."/>
        </authorList>
    </citation>
    <scope>NUCLEOTIDE SEQUENCE [LARGE SCALE GENOMIC DNA]</scope>
</reference>
<evidence type="ECO:0000313" key="1">
    <source>
        <dbReference type="EMBL" id="OGZ05895.1"/>
    </source>
</evidence>
<gene>
    <name evidence="1" type="ORF">A2845_03780</name>
</gene>
<proteinExistence type="predicted"/>
<name>A0A1G2CWZ2_9BACT</name>
<accession>A0A1G2CWZ2</accession>
<evidence type="ECO:0000313" key="2">
    <source>
        <dbReference type="Proteomes" id="UP000177122"/>
    </source>
</evidence>